<comment type="caution">
    <text evidence="11">The sequence shown here is derived from an EMBL/GenBank/DDBJ whole genome shotgun (WGS) entry which is preliminary data.</text>
</comment>
<comment type="similarity">
    <text evidence="2">Belongs to the fimbrial export usher family.</text>
</comment>
<dbReference type="InterPro" id="IPR025949">
    <property type="entry name" value="PapC-like_C"/>
</dbReference>
<dbReference type="SUPFAM" id="SSF141729">
    <property type="entry name" value="FimD N-terminal domain-like"/>
    <property type="match status" value="1"/>
</dbReference>
<sequence>MFAGHPGSPIIMYSYSLESGSKRIVMRPLVLLTLCAASVMQPVRANGDTTTKDVQFDSQFLLGPDGRSIDVSRFEKGNPVVPGQYLVDVIVNGNWVGRQAVKFGPRNGLNAALCFDRKLAERIGLNFDVLSPENRARLASANVDECLDLRSMVGDASVDFDPSDLRLDLTVPQVAVKQNPQGYVSPELWDAGVPSATLAYNFTGSRSTGGEATDSQGYLGLNAGVNVGSWHFRHNGSMSWSTGRTREYQSIVTYLQHDVPSLRSQVKIGDTYTDGQFFDSFGVRGIQLATDDQMLPESMRGYAPVIRGVANSNARVTVTQNGIKLYETIVSPGAFEIKDLYATGYGGNLLVTITEADGSQRSFAVPYASVVQLLRPGIYRVTASAGELRDQQITSKVKVVQSTVQRGFTNLLTGYTGAILAQNYYSALVGVAVNTDFGAVAFDVTHAHAEIGPANNSSGQSFRVSFSKSMPVTQTLVNASASRYSSSGFWTFRDAMLARQAIERGNDIQWTGRPRSRLQVSLSQSFGQRWGTVFMSGNRVDYWGRGGNDTFYNAGYSNSFRSIGYSVSVSRQRVGTTSAMSNQIFASISVPLGGNGHTSTLTTTFTRDDDAGSTLQAMYNGSAGDYNEFNYGLSATRARPGSSADAHAQYASPYTTISGSVSHGSGYSRTTATLSGAVVAHPGGVTLAPSMGDTVGVIDAPDAAGARVENAPGVTVDGLGYAIVPFLTPYSLNTVSLDPRGLPLDVQLDTTAQQIAPRANSVVMLHFKTTTGRTALVTVHLPNGKSPPFGAAVQDEKGSDIGIIGQGGKFFLQGATDSGRLTVKWGNAPDETCEFSYSLPPRDRKQLVYTTLDSICTAKAPRTEHVTESAHIDGSPDASSK</sequence>
<dbReference type="FunFam" id="2.60.40.3110:FF:000001">
    <property type="entry name" value="Putative fimbrial outer membrane usher"/>
    <property type="match status" value="1"/>
</dbReference>
<feature type="domain" description="PapC N-terminal" evidence="10">
    <location>
        <begin position="55"/>
        <end position="203"/>
    </location>
</feature>
<evidence type="ECO:0000256" key="7">
    <source>
        <dbReference type="ARBA" id="ARBA00023136"/>
    </source>
</evidence>
<evidence type="ECO:0000259" key="10">
    <source>
        <dbReference type="Pfam" id="PF13954"/>
    </source>
</evidence>
<evidence type="ECO:0000256" key="6">
    <source>
        <dbReference type="ARBA" id="ARBA00022729"/>
    </source>
</evidence>
<keyword evidence="8" id="KW-0998">Cell outer membrane</keyword>
<name>A0A6L3NMV4_9BURK</name>
<dbReference type="GO" id="GO:0015473">
    <property type="term" value="F:fimbrial usher porin activity"/>
    <property type="evidence" value="ECO:0007669"/>
    <property type="project" value="InterPro"/>
</dbReference>
<evidence type="ECO:0000256" key="5">
    <source>
        <dbReference type="ARBA" id="ARBA00022692"/>
    </source>
</evidence>
<dbReference type="Proteomes" id="UP000473571">
    <property type="component" value="Unassembled WGS sequence"/>
</dbReference>
<evidence type="ECO:0000313" key="11">
    <source>
        <dbReference type="EMBL" id="KAB0684849.1"/>
    </source>
</evidence>
<evidence type="ECO:0000259" key="9">
    <source>
        <dbReference type="Pfam" id="PF13953"/>
    </source>
</evidence>
<dbReference type="GO" id="GO:0009297">
    <property type="term" value="P:pilus assembly"/>
    <property type="evidence" value="ECO:0007669"/>
    <property type="project" value="InterPro"/>
</dbReference>
<evidence type="ECO:0000256" key="8">
    <source>
        <dbReference type="ARBA" id="ARBA00023237"/>
    </source>
</evidence>
<dbReference type="InterPro" id="IPR043142">
    <property type="entry name" value="PapC-like_C_sf"/>
</dbReference>
<keyword evidence="4" id="KW-1134">Transmembrane beta strand</keyword>
<dbReference type="GO" id="GO:0009279">
    <property type="term" value="C:cell outer membrane"/>
    <property type="evidence" value="ECO:0007669"/>
    <property type="project" value="UniProtKB-SubCell"/>
</dbReference>
<comment type="subcellular location">
    <subcellularLocation>
        <location evidence="1">Cell outer membrane</location>
        <topology evidence="1">Multi-pass membrane protein</topology>
    </subcellularLocation>
</comment>
<keyword evidence="5" id="KW-0812">Transmembrane</keyword>
<dbReference type="PANTHER" id="PTHR30451:SF20">
    <property type="entry name" value="FIMBRIAE USHER"/>
    <property type="match status" value="1"/>
</dbReference>
<keyword evidence="7" id="KW-0472">Membrane</keyword>
<feature type="domain" description="PapC-like C-terminal" evidence="9">
    <location>
        <begin position="776"/>
        <end position="841"/>
    </location>
</feature>
<dbReference type="Pfam" id="PF13953">
    <property type="entry name" value="PapC_C"/>
    <property type="match status" value="1"/>
</dbReference>
<keyword evidence="3" id="KW-0813">Transport</keyword>
<gene>
    <name evidence="11" type="ORF">F7R13_06910</name>
</gene>
<dbReference type="Gene3D" id="3.10.20.410">
    <property type="match status" value="1"/>
</dbReference>
<dbReference type="InterPro" id="IPR042186">
    <property type="entry name" value="FimD_plug_dom"/>
</dbReference>
<evidence type="ECO:0000256" key="4">
    <source>
        <dbReference type="ARBA" id="ARBA00022452"/>
    </source>
</evidence>
<dbReference type="InterPro" id="IPR025885">
    <property type="entry name" value="PapC_N"/>
</dbReference>
<dbReference type="Gene3D" id="2.60.40.2070">
    <property type="match status" value="1"/>
</dbReference>
<dbReference type="PANTHER" id="PTHR30451">
    <property type="entry name" value="OUTER MEMBRANE USHER PROTEIN"/>
    <property type="match status" value="1"/>
</dbReference>
<evidence type="ECO:0000256" key="3">
    <source>
        <dbReference type="ARBA" id="ARBA00022448"/>
    </source>
</evidence>
<dbReference type="Gene3D" id="2.60.40.3110">
    <property type="match status" value="1"/>
</dbReference>
<dbReference type="Pfam" id="PF13954">
    <property type="entry name" value="PapC_N"/>
    <property type="match status" value="1"/>
</dbReference>
<evidence type="ECO:0000256" key="2">
    <source>
        <dbReference type="ARBA" id="ARBA00008064"/>
    </source>
</evidence>
<dbReference type="InterPro" id="IPR000015">
    <property type="entry name" value="Fimb_usher"/>
</dbReference>
<dbReference type="AlphaFoldDB" id="A0A6L3NMV4"/>
<reference evidence="11 12" key="1">
    <citation type="submission" date="2019-09" db="EMBL/GenBank/DDBJ databases">
        <title>Draft genome sequences of 48 bacterial type strains from the CCUG.</title>
        <authorList>
            <person name="Tunovic T."/>
            <person name="Pineiro-Iglesias B."/>
            <person name="Unosson C."/>
            <person name="Inganas E."/>
            <person name="Ohlen M."/>
            <person name="Cardew S."/>
            <person name="Jensie-Markopoulos S."/>
            <person name="Salva-Serra F."/>
            <person name="Jaen-Luchoro D."/>
            <person name="Karlsson R."/>
            <person name="Svensson-Stadler L."/>
            <person name="Chun J."/>
            <person name="Moore E."/>
        </authorList>
    </citation>
    <scope>NUCLEOTIDE SEQUENCE [LARGE SCALE GENOMIC DNA]</scope>
    <source>
        <strain evidence="11 12">CCUG 65687</strain>
    </source>
</reference>
<protein>
    <submittedName>
        <fullName evidence="11">Fimbrial biogenesis outer membrane usher protein</fullName>
    </submittedName>
</protein>
<evidence type="ECO:0000256" key="1">
    <source>
        <dbReference type="ARBA" id="ARBA00004571"/>
    </source>
</evidence>
<keyword evidence="6" id="KW-0732">Signal</keyword>
<dbReference type="InterPro" id="IPR037224">
    <property type="entry name" value="PapC_N_sf"/>
</dbReference>
<evidence type="ECO:0000313" key="12">
    <source>
        <dbReference type="Proteomes" id="UP000473571"/>
    </source>
</evidence>
<accession>A0A6L3NMV4</accession>
<dbReference type="Gene3D" id="2.60.40.2610">
    <property type="entry name" value="Outer membrane usher protein FimD, plug domain"/>
    <property type="match status" value="1"/>
</dbReference>
<dbReference type="Pfam" id="PF00577">
    <property type="entry name" value="Usher"/>
    <property type="match status" value="1"/>
</dbReference>
<organism evidence="11 12">
    <name type="scientific">Burkholderia territorii</name>
    <dbReference type="NCBI Taxonomy" id="1503055"/>
    <lineage>
        <taxon>Bacteria</taxon>
        <taxon>Pseudomonadati</taxon>
        <taxon>Pseudomonadota</taxon>
        <taxon>Betaproteobacteria</taxon>
        <taxon>Burkholderiales</taxon>
        <taxon>Burkholderiaceae</taxon>
        <taxon>Burkholderia</taxon>
        <taxon>Burkholderia cepacia complex</taxon>
    </lineage>
</organism>
<proteinExistence type="inferred from homology"/>
<dbReference type="EMBL" id="VZOL01000047">
    <property type="protein sequence ID" value="KAB0684849.1"/>
    <property type="molecule type" value="Genomic_DNA"/>
</dbReference>